<evidence type="ECO:0000256" key="4">
    <source>
        <dbReference type="ARBA" id="ARBA00022833"/>
    </source>
</evidence>
<dbReference type="PANTHER" id="PTHR43311:SF1">
    <property type="entry name" value="GLUTAMYL-Q TRNA(ASP) SYNTHETASE"/>
    <property type="match status" value="1"/>
</dbReference>
<feature type="binding site" evidence="7">
    <location>
        <position position="108"/>
    </location>
    <ligand>
        <name>Zn(2+)</name>
        <dbReference type="ChEBI" id="CHEBI:29105"/>
    </ligand>
</feature>
<evidence type="ECO:0000256" key="5">
    <source>
        <dbReference type="ARBA" id="ARBA00022840"/>
    </source>
</evidence>
<evidence type="ECO:0000256" key="6">
    <source>
        <dbReference type="ARBA" id="ARBA00023146"/>
    </source>
</evidence>
<dbReference type="AlphaFoldDB" id="A0A4R2L4M2"/>
<dbReference type="PANTHER" id="PTHR43311">
    <property type="entry name" value="GLUTAMATE--TRNA LIGASE"/>
    <property type="match status" value="1"/>
</dbReference>
<reference evidence="10 11" key="1">
    <citation type="submission" date="2019-03" db="EMBL/GenBank/DDBJ databases">
        <title>Genomic Encyclopedia of Type Strains, Phase IV (KMG-IV): sequencing the most valuable type-strain genomes for metagenomic binning, comparative biology and taxonomic classification.</title>
        <authorList>
            <person name="Goeker M."/>
        </authorList>
    </citation>
    <scope>NUCLEOTIDE SEQUENCE [LARGE SCALE GENOMIC DNA]</scope>
    <source>
        <strain evidence="10 11">DSM 25287</strain>
    </source>
</reference>
<feature type="binding site" evidence="7">
    <location>
        <position position="197"/>
    </location>
    <ligand>
        <name>L-glutamate</name>
        <dbReference type="ChEBI" id="CHEBI:29985"/>
    </ligand>
</feature>
<feature type="binding site" evidence="7">
    <location>
        <position position="121"/>
    </location>
    <ligand>
        <name>Zn(2+)</name>
        <dbReference type="ChEBI" id="CHEBI:29105"/>
    </ligand>
</feature>
<feature type="binding site" evidence="7">
    <location>
        <begin position="14"/>
        <end position="18"/>
    </location>
    <ligand>
        <name>L-glutamate</name>
        <dbReference type="ChEBI" id="CHEBI:29985"/>
    </ligand>
</feature>
<name>A0A4R2L4M2_9GAMM</name>
<dbReference type="SUPFAM" id="SSF52374">
    <property type="entry name" value="Nucleotidylyl transferase"/>
    <property type="match status" value="1"/>
</dbReference>
<dbReference type="GO" id="GO:0006400">
    <property type="term" value="P:tRNA modification"/>
    <property type="evidence" value="ECO:0007669"/>
    <property type="project" value="InterPro"/>
</dbReference>
<comment type="similarity">
    <text evidence="7">Belongs to the class-I aminoacyl-tRNA synthetase family. GluQ subfamily.</text>
</comment>
<dbReference type="InterPro" id="IPR000924">
    <property type="entry name" value="Glu/Gln-tRNA-synth"/>
</dbReference>
<evidence type="ECO:0000256" key="8">
    <source>
        <dbReference type="RuleBase" id="RU363037"/>
    </source>
</evidence>
<dbReference type="InterPro" id="IPR049940">
    <property type="entry name" value="GluQ/Sye"/>
</dbReference>
<feature type="binding site" evidence="7">
    <location>
        <position position="106"/>
    </location>
    <ligand>
        <name>Zn(2+)</name>
        <dbReference type="ChEBI" id="CHEBI:29105"/>
    </ligand>
</feature>
<dbReference type="GO" id="GO:0006424">
    <property type="term" value="P:glutamyl-tRNA aminoacylation"/>
    <property type="evidence" value="ECO:0007669"/>
    <property type="project" value="InterPro"/>
</dbReference>
<keyword evidence="2 7" id="KW-0479">Metal-binding</keyword>
<evidence type="ECO:0000256" key="7">
    <source>
        <dbReference type="HAMAP-Rule" id="MF_01428"/>
    </source>
</evidence>
<keyword evidence="1 7" id="KW-0436">Ligase</keyword>
<feature type="binding site" evidence="7">
    <location>
        <position position="179"/>
    </location>
    <ligand>
        <name>L-glutamate</name>
        <dbReference type="ChEBI" id="CHEBI:29985"/>
    </ligand>
</feature>
<feature type="domain" description="Glutamyl/glutaminyl-tRNA synthetase class Ib catalytic" evidence="9">
    <location>
        <begin position="135"/>
        <end position="239"/>
    </location>
</feature>
<dbReference type="PRINTS" id="PR00987">
    <property type="entry name" value="TRNASYNTHGLU"/>
</dbReference>
<evidence type="ECO:0000256" key="1">
    <source>
        <dbReference type="ARBA" id="ARBA00022598"/>
    </source>
</evidence>
<keyword evidence="6 7" id="KW-0030">Aminoacyl-tRNA synthetase</keyword>
<dbReference type="NCBIfam" id="NF004314">
    <property type="entry name" value="PRK05710.1-3"/>
    <property type="match status" value="1"/>
</dbReference>
<dbReference type="InterPro" id="IPR022380">
    <property type="entry name" value="Glu-Q_tRNA(Asp)_Synthase"/>
</dbReference>
<dbReference type="FunFam" id="3.40.50.620:FF:000093">
    <property type="entry name" value="Glutamyl-Q tRNA(Asp) synthetase"/>
    <property type="match status" value="1"/>
</dbReference>
<organism evidence="10 11">
    <name type="scientific">Plasticicumulans lactativorans</name>
    <dbReference type="NCBI Taxonomy" id="1133106"/>
    <lineage>
        <taxon>Bacteria</taxon>
        <taxon>Pseudomonadati</taxon>
        <taxon>Pseudomonadota</taxon>
        <taxon>Gammaproteobacteria</taxon>
        <taxon>Candidatus Competibacteraceae</taxon>
        <taxon>Plasticicumulans</taxon>
    </lineage>
</organism>
<protein>
    <recommendedName>
        <fullName evidence="7">Glutamyl-Q tRNA(Asp) synthetase</fullName>
        <shortName evidence="7">Glu-Q-RSs</shortName>
        <ecNumber evidence="7">6.1.1.-</ecNumber>
    </recommendedName>
</protein>
<comment type="function">
    <text evidence="7">Catalyzes the tRNA-independent activation of glutamate in presence of ATP and the subsequent transfer of glutamate onto a tRNA(Asp). Glutamate is transferred on the 2-amino-5-(4,5-dihydroxy-2-cyclopenten-1-yl) moiety of the queuosine in the wobble position of the QUC anticodon.</text>
</comment>
<dbReference type="Pfam" id="PF00749">
    <property type="entry name" value="tRNA-synt_1c"/>
    <property type="match status" value="2"/>
</dbReference>
<dbReference type="OrthoDB" id="9807503at2"/>
<evidence type="ECO:0000313" key="11">
    <source>
        <dbReference type="Proteomes" id="UP000295765"/>
    </source>
</evidence>
<keyword evidence="8" id="KW-0648">Protein biosynthesis</keyword>
<feature type="binding site" evidence="7">
    <location>
        <position position="125"/>
    </location>
    <ligand>
        <name>Zn(2+)</name>
        <dbReference type="ChEBI" id="CHEBI:29105"/>
    </ligand>
</feature>
<dbReference type="NCBIfam" id="TIGR03838">
    <property type="entry name" value="queuosine_YadB"/>
    <property type="match status" value="1"/>
</dbReference>
<dbReference type="RefSeq" id="WP_132542905.1">
    <property type="nucleotide sequence ID" value="NZ_SLWY01000012.1"/>
</dbReference>
<dbReference type="EMBL" id="SLWY01000012">
    <property type="protein sequence ID" value="TCO80702.1"/>
    <property type="molecule type" value="Genomic_DNA"/>
</dbReference>
<dbReference type="GO" id="GO:0004818">
    <property type="term" value="F:glutamate-tRNA ligase activity"/>
    <property type="evidence" value="ECO:0007669"/>
    <property type="project" value="TreeGrafter"/>
</dbReference>
<keyword evidence="11" id="KW-1185">Reference proteome</keyword>
<dbReference type="GO" id="GO:0005829">
    <property type="term" value="C:cytosol"/>
    <property type="evidence" value="ECO:0007669"/>
    <property type="project" value="TreeGrafter"/>
</dbReference>
<dbReference type="InterPro" id="IPR020058">
    <property type="entry name" value="Glu/Gln-tRNA-synth_Ib_cat-dom"/>
</dbReference>
<feature type="short sequence motif" description="'KMSKS' region" evidence="7">
    <location>
        <begin position="235"/>
        <end position="239"/>
    </location>
</feature>
<feature type="binding site" evidence="7">
    <location>
        <position position="50"/>
    </location>
    <ligand>
        <name>L-glutamate</name>
        <dbReference type="ChEBI" id="CHEBI:29985"/>
    </ligand>
</feature>
<sequence>MPAATRAPFTPVGRFAPSPTGPLHFGSLVAALGSWLDARSVGGRWWLRIEDIDAPRSVPGAADDILRTLEACALHWDGPVWRQSARLARYDAELERLRAAGALYACTCSRRQLLGAVGGVYPGTCRAAAHPFGPRTALRVRTDDTPIAFDDRIRGHQQQRLASEVGDFIVRRADGFHAYQLVVVIDDAEQGVTDVVRGADLLDSTARQIHLQRLLGYPTPRYAHLPLAVDAHGAKLAKSSSAPPVDRCRPGPALWAALGFLHQAPPPALRGASPAELLAWAVPAWRPERIPATAALRAPAP</sequence>
<evidence type="ECO:0000256" key="2">
    <source>
        <dbReference type="ARBA" id="ARBA00022723"/>
    </source>
</evidence>
<evidence type="ECO:0000313" key="10">
    <source>
        <dbReference type="EMBL" id="TCO80702.1"/>
    </source>
</evidence>
<proteinExistence type="inferred from homology"/>
<dbReference type="HAMAP" id="MF_01428">
    <property type="entry name" value="Glu_Q_tRNA_synth"/>
    <property type="match status" value="1"/>
</dbReference>
<comment type="caution">
    <text evidence="10">The sequence shown here is derived from an EMBL/GenBank/DDBJ whole genome shotgun (WGS) entry which is preliminary data.</text>
</comment>
<dbReference type="Proteomes" id="UP000295765">
    <property type="component" value="Unassembled WGS sequence"/>
</dbReference>
<dbReference type="GO" id="GO:0005524">
    <property type="term" value="F:ATP binding"/>
    <property type="evidence" value="ECO:0007669"/>
    <property type="project" value="UniProtKB-KW"/>
</dbReference>
<keyword evidence="5 7" id="KW-0067">ATP-binding</keyword>
<evidence type="ECO:0000256" key="3">
    <source>
        <dbReference type="ARBA" id="ARBA00022741"/>
    </source>
</evidence>
<dbReference type="EC" id="6.1.1.-" evidence="7"/>
<feature type="domain" description="Glutamyl/glutaminyl-tRNA synthetase class Ib catalytic" evidence="9">
    <location>
        <begin position="14"/>
        <end position="113"/>
    </location>
</feature>
<dbReference type="GO" id="GO:0008270">
    <property type="term" value="F:zinc ion binding"/>
    <property type="evidence" value="ECO:0007669"/>
    <property type="project" value="UniProtKB-UniRule"/>
</dbReference>
<keyword evidence="4 7" id="KW-0862">Zinc</keyword>
<feature type="binding site" evidence="7">
    <location>
        <position position="238"/>
    </location>
    <ligand>
        <name>ATP</name>
        <dbReference type="ChEBI" id="CHEBI:30616"/>
    </ligand>
</feature>
<evidence type="ECO:0000259" key="9">
    <source>
        <dbReference type="Pfam" id="PF00749"/>
    </source>
</evidence>
<feature type="short sequence motif" description="'HIGH' region" evidence="7">
    <location>
        <begin position="17"/>
        <end position="27"/>
    </location>
</feature>
<dbReference type="Gene3D" id="3.40.50.620">
    <property type="entry name" value="HUPs"/>
    <property type="match status" value="1"/>
</dbReference>
<dbReference type="InterPro" id="IPR014729">
    <property type="entry name" value="Rossmann-like_a/b/a_fold"/>
</dbReference>
<accession>A0A4R2L4M2</accession>
<gene>
    <name evidence="7" type="primary">gluQ</name>
    <name evidence="10" type="ORF">EV699_11237</name>
</gene>
<keyword evidence="3 7" id="KW-0547">Nucleotide-binding</keyword>
<comment type="cofactor">
    <cofactor evidence="7">
        <name>Zn(2+)</name>
        <dbReference type="ChEBI" id="CHEBI:29105"/>
    </cofactor>
    <text evidence="7">Binds 1 zinc ion per subunit.</text>
</comment>